<feature type="coiled-coil region" evidence="2">
    <location>
        <begin position="238"/>
        <end position="390"/>
    </location>
</feature>
<evidence type="ECO:0000256" key="2">
    <source>
        <dbReference type="SAM" id="Coils"/>
    </source>
</evidence>
<dbReference type="PANTHER" id="PTHR32309">
    <property type="entry name" value="TYROSINE-PROTEIN KINASE"/>
    <property type="match status" value="1"/>
</dbReference>
<dbReference type="Gene3D" id="1.10.443.10">
    <property type="entry name" value="Intergrase catalytic core"/>
    <property type="match status" value="1"/>
</dbReference>
<comment type="caution">
    <text evidence="5">The sequence shown here is derived from an EMBL/GenBank/DDBJ whole genome shotgun (WGS) entry which is preliminary data.</text>
</comment>
<gene>
    <name evidence="5" type="ORF">IPJ27_22795</name>
</gene>
<organism evidence="5 6">
    <name type="scientific">Candidatus Accumulibacter proximus</name>
    <dbReference type="NCBI Taxonomy" id="2954385"/>
    <lineage>
        <taxon>Bacteria</taxon>
        <taxon>Pseudomonadati</taxon>
        <taxon>Pseudomonadota</taxon>
        <taxon>Betaproteobacteria</taxon>
        <taxon>Candidatus Accumulibacter</taxon>
    </lineage>
</organism>
<accession>A0A935UHR2</accession>
<dbReference type="EMBL" id="JADJMH010000034">
    <property type="protein sequence ID" value="MBK7677361.1"/>
    <property type="molecule type" value="Genomic_DNA"/>
</dbReference>
<keyword evidence="1" id="KW-0233">DNA recombination</keyword>
<keyword evidence="3" id="KW-0472">Membrane</keyword>
<sequence length="682" mass="72786">MQVMSSLRAFLELDVTPDADGAAATRRSNRRRARVFAMVFFLVMLPGLAWDFLRPAEYRATARVAITPGSLEPRPLTPAVAGEAGQQSAPRAGAGVLTEVEVLTSRPLLEKVAALLASAGQASTSESNLVEQLKGMIRAVPVAGTAVVELQATGAKPELLAAALNALVDAYRDQMQATHEMVADEGLAQTREEVARLGQAVSERRERLERFRNTSGVVSGEREENDAVAQLKGLSTALNTATERAAIAESRLRALREGAGGGARTTPTKDDPTLAGMEQHASLVRQEIRALERTYTPHFMSIDPHARALRIRLSELERQIELQRATGREAGIAAAEEELASARATVERLQTQVRNQRANVQAFSQRFAQSKSLEDDLAQIENAHRGALERFARLGASENSRLPALQVVEAASVPQSPFRPEYLRDALLVTGAAFGLGLLAIWFIELFTRSPPAQGAATTTVVIPQAWPMSGHPARQLAGNMAGALPAGIRPPIGLLPGQTQSARELSQEEVAALLAASALEERFLVTLLLLGLTADEVIHLVQEDFDPAAGTLRIRGNTPRQLQVPPWLTACRAAAPDERSAPLLADAAGAPITAAHLQSVVICAAFDAGLADAASLTPEDLRHTCIAWLVRQGVRFSDLAALVGRPSADALAAYAELAPPSPRAANGEIDPLMPALRHFAS</sequence>
<protein>
    <recommendedName>
        <fullName evidence="4">Tyr recombinase domain-containing protein</fullName>
    </recommendedName>
</protein>
<proteinExistence type="predicted"/>
<evidence type="ECO:0000259" key="4">
    <source>
        <dbReference type="PROSITE" id="PS51898"/>
    </source>
</evidence>
<feature type="transmembrane region" description="Helical" evidence="3">
    <location>
        <begin position="35"/>
        <end position="53"/>
    </location>
</feature>
<name>A0A935UHR2_9PROT</name>
<dbReference type="PANTHER" id="PTHR32309:SF31">
    <property type="entry name" value="CAPSULAR EXOPOLYSACCHARIDE FAMILY"/>
    <property type="match status" value="1"/>
</dbReference>
<reference evidence="5 6" key="1">
    <citation type="submission" date="2020-10" db="EMBL/GenBank/DDBJ databases">
        <title>Connecting structure to function with the recovery of over 1000 high-quality activated sludge metagenome-assembled genomes encoding full-length rRNA genes using long-read sequencing.</title>
        <authorList>
            <person name="Singleton C.M."/>
            <person name="Petriglieri F."/>
            <person name="Kristensen J.M."/>
            <person name="Kirkegaard R.H."/>
            <person name="Michaelsen T.Y."/>
            <person name="Andersen M.H."/>
            <person name="Karst S.M."/>
            <person name="Dueholm M.S."/>
            <person name="Nielsen P.H."/>
            <person name="Albertsen M."/>
        </authorList>
    </citation>
    <scope>NUCLEOTIDE SEQUENCE [LARGE SCALE GENOMIC DNA]</scope>
    <source>
        <strain evidence="5">EsbW_18-Q3-R4-48_BATAC.285</strain>
    </source>
</reference>
<dbReference type="GO" id="GO:0006310">
    <property type="term" value="P:DNA recombination"/>
    <property type="evidence" value="ECO:0007669"/>
    <property type="project" value="UniProtKB-KW"/>
</dbReference>
<evidence type="ECO:0000256" key="3">
    <source>
        <dbReference type="SAM" id="Phobius"/>
    </source>
</evidence>
<dbReference type="Proteomes" id="UP000697998">
    <property type="component" value="Unassembled WGS sequence"/>
</dbReference>
<dbReference type="GO" id="GO:0015074">
    <property type="term" value="P:DNA integration"/>
    <property type="evidence" value="ECO:0007669"/>
    <property type="project" value="InterPro"/>
</dbReference>
<evidence type="ECO:0000313" key="6">
    <source>
        <dbReference type="Proteomes" id="UP000697998"/>
    </source>
</evidence>
<keyword evidence="2" id="KW-0175">Coiled coil</keyword>
<dbReference type="InterPro" id="IPR013762">
    <property type="entry name" value="Integrase-like_cat_sf"/>
</dbReference>
<dbReference type="InterPro" id="IPR002104">
    <property type="entry name" value="Integrase_catalytic"/>
</dbReference>
<feature type="domain" description="Tyr recombinase" evidence="4">
    <location>
        <begin position="501"/>
        <end position="668"/>
    </location>
</feature>
<dbReference type="GO" id="GO:0003677">
    <property type="term" value="F:DNA binding"/>
    <property type="evidence" value="ECO:0007669"/>
    <property type="project" value="InterPro"/>
</dbReference>
<dbReference type="PROSITE" id="PS51898">
    <property type="entry name" value="TYR_RECOMBINASE"/>
    <property type="match status" value="1"/>
</dbReference>
<keyword evidence="3" id="KW-0812">Transmembrane</keyword>
<evidence type="ECO:0000313" key="5">
    <source>
        <dbReference type="EMBL" id="MBK7677361.1"/>
    </source>
</evidence>
<dbReference type="InterPro" id="IPR011010">
    <property type="entry name" value="DNA_brk_join_enz"/>
</dbReference>
<dbReference type="AlphaFoldDB" id="A0A935UHR2"/>
<dbReference type="InterPro" id="IPR050445">
    <property type="entry name" value="Bact_polysacc_biosynth/exp"/>
</dbReference>
<dbReference type="SUPFAM" id="SSF56349">
    <property type="entry name" value="DNA breaking-rejoining enzymes"/>
    <property type="match status" value="1"/>
</dbReference>
<evidence type="ECO:0000256" key="1">
    <source>
        <dbReference type="ARBA" id="ARBA00023172"/>
    </source>
</evidence>
<keyword evidence="3" id="KW-1133">Transmembrane helix</keyword>